<evidence type="ECO:0000313" key="3">
    <source>
        <dbReference type="EMBL" id="KAK7130472.1"/>
    </source>
</evidence>
<proteinExistence type="predicted"/>
<dbReference type="Proteomes" id="UP001364617">
    <property type="component" value="Unassembled WGS sequence"/>
</dbReference>
<feature type="region of interest" description="Disordered" evidence="1">
    <location>
        <begin position="1"/>
        <end position="76"/>
    </location>
</feature>
<dbReference type="PANTHER" id="PTHR46599:SF6">
    <property type="entry name" value="DUAL SPECIFICITY PHOSPHATASE 26"/>
    <property type="match status" value="1"/>
</dbReference>
<gene>
    <name evidence="3" type="ORF">R3I93_019962</name>
</gene>
<reference evidence="3 4" key="1">
    <citation type="submission" date="2024-02" db="EMBL/GenBank/DDBJ databases">
        <title>Chromosome-level genome assembly of the Eurasian Minnow (Phoxinus phoxinus).</title>
        <authorList>
            <person name="Oriowo T.O."/>
            <person name="Martin S."/>
            <person name="Stange M."/>
            <person name="Chrysostomakis Y."/>
            <person name="Brown T."/>
            <person name="Winkler S."/>
            <person name="Kukowka S."/>
            <person name="Myers E.W."/>
            <person name="Bohne A."/>
        </authorList>
    </citation>
    <scope>NUCLEOTIDE SEQUENCE [LARGE SCALE GENOMIC DNA]</scope>
    <source>
        <strain evidence="3">ZFMK-TIS-60720</strain>
        <tissue evidence="3">Whole Organism</tissue>
    </source>
</reference>
<organism evidence="3 4">
    <name type="scientific">Phoxinus phoxinus</name>
    <name type="common">Eurasian minnow</name>
    <dbReference type="NCBI Taxonomy" id="58324"/>
    <lineage>
        <taxon>Eukaryota</taxon>
        <taxon>Metazoa</taxon>
        <taxon>Chordata</taxon>
        <taxon>Craniata</taxon>
        <taxon>Vertebrata</taxon>
        <taxon>Euteleostomi</taxon>
        <taxon>Actinopterygii</taxon>
        <taxon>Neopterygii</taxon>
        <taxon>Teleostei</taxon>
        <taxon>Ostariophysi</taxon>
        <taxon>Cypriniformes</taxon>
        <taxon>Leuciscidae</taxon>
        <taxon>Phoxininae</taxon>
        <taxon>Phoxinus</taxon>
    </lineage>
</organism>
<name>A0AAN9CE59_9TELE</name>
<feature type="compositionally biased region" description="Low complexity" evidence="1">
    <location>
        <begin position="40"/>
        <end position="52"/>
    </location>
</feature>
<sequence>MKKTYTTTEAIDYLTEPTDSEPESDGSVTESASDDDVEFQLTSDSNSSSDSTQSEELDDTQETADPMWTSKNGLHWSPTNAKTLRYVPAKVLRPGPTHYATARIVDPRSAFQLLFTEEMVKLIVDRTNLQGRRSETDWINVDATEVEAYLGVLILAGVYKSRNESTQWDDHTGRPIFRATMPHRNLQKFISNVRFDDRLTRPGHYRDDKLAAFRPIWDKWLYRLPLLFNPGVDVCVDEQLVGFRGRCIFRQYIPSKPAKYGIKIWVTSDVSTSYAWKMQIYAGKSAGCAPEVKQGQRVVRDMTDGLEGHTVTTDNFFTSYALAEELLKKKKELPPHLLQTRARAPRSSEFAFRKTTTAVSYVPKRGKNLLLLSTKHREPAVSGEEHQKPVMIMDYNRCKGAVDSLDKGVGAYSCKRKTSRWPMTLFYNLIDVSAINAFVLRVAVDPSWNQEKTFKRRLFLEELGRMLVYPQMKRRERLPCTPAAAAMVQSQQRAENSEASGSADTHGKRRRGCSFCTNKRRKISTTCSKCGIYICKEHALQFCSSCK</sequence>
<feature type="compositionally biased region" description="Polar residues" evidence="1">
    <location>
        <begin position="491"/>
        <end position="503"/>
    </location>
</feature>
<dbReference type="AlphaFoldDB" id="A0AAN9CE59"/>
<feature type="region of interest" description="Disordered" evidence="1">
    <location>
        <begin position="491"/>
        <end position="511"/>
    </location>
</feature>
<dbReference type="EMBL" id="JAYKXH010000021">
    <property type="protein sequence ID" value="KAK7130472.1"/>
    <property type="molecule type" value="Genomic_DNA"/>
</dbReference>
<keyword evidence="4" id="KW-1185">Reference proteome</keyword>
<dbReference type="InterPro" id="IPR029526">
    <property type="entry name" value="PGBD"/>
</dbReference>
<protein>
    <recommendedName>
        <fullName evidence="2">PiggyBac transposable element-derived protein domain-containing protein</fullName>
    </recommendedName>
</protein>
<evidence type="ECO:0000259" key="2">
    <source>
        <dbReference type="Pfam" id="PF13843"/>
    </source>
</evidence>
<comment type="caution">
    <text evidence="3">The sequence shown here is derived from an EMBL/GenBank/DDBJ whole genome shotgun (WGS) entry which is preliminary data.</text>
</comment>
<evidence type="ECO:0000313" key="4">
    <source>
        <dbReference type="Proteomes" id="UP001364617"/>
    </source>
</evidence>
<dbReference type="PANTHER" id="PTHR46599">
    <property type="entry name" value="PIGGYBAC TRANSPOSABLE ELEMENT-DERIVED PROTEIN 4"/>
    <property type="match status" value="1"/>
</dbReference>
<feature type="domain" description="PiggyBac transposable element-derived protein" evidence="2">
    <location>
        <begin position="106"/>
        <end position="438"/>
    </location>
</feature>
<dbReference type="Pfam" id="PF13843">
    <property type="entry name" value="DDE_Tnp_1_7"/>
    <property type="match status" value="1"/>
</dbReference>
<evidence type="ECO:0000256" key="1">
    <source>
        <dbReference type="SAM" id="MobiDB-lite"/>
    </source>
</evidence>
<accession>A0AAN9CE59</accession>
<feature type="compositionally biased region" description="Acidic residues" evidence="1">
    <location>
        <begin position="53"/>
        <end position="62"/>
    </location>
</feature>